<dbReference type="GO" id="GO:0050821">
    <property type="term" value="P:protein stabilization"/>
    <property type="evidence" value="ECO:0007669"/>
    <property type="project" value="TreeGrafter"/>
</dbReference>
<feature type="compositionally biased region" description="Pro residues" evidence="4">
    <location>
        <begin position="37"/>
        <end position="49"/>
    </location>
</feature>
<dbReference type="GO" id="GO:0051082">
    <property type="term" value="F:unfolded protein binding"/>
    <property type="evidence" value="ECO:0007669"/>
    <property type="project" value="InterPro"/>
</dbReference>
<dbReference type="AlphaFoldDB" id="A1AL88"/>
<dbReference type="eggNOG" id="COG2825">
    <property type="taxonomic scope" value="Bacteria"/>
</dbReference>
<dbReference type="EMBL" id="CP000482">
    <property type="protein sequence ID" value="ABK98108.1"/>
    <property type="molecule type" value="Genomic_DNA"/>
</dbReference>
<dbReference type="STRING" id="338966.Ppro_0476"/>
<dbReference type="Gene3D" id="3.30.910.20">
    <property type="entry name" value="Skp domain"/>
    <property type="match status" value="1"/>
</dbReference>
<gene>
    <name evidence="6" type="ordered locus">Ppro_0476</name>
</gene>
<keyword evidence="2 5" id="KW-0732">Signal</keyword>
<feature type="signal peptide" evidence="5">
    <location>
        <begin position="1"/>
        <end position="23"/>
    </location>
</feature>
<dbReference type="PANTHER" id="PTHR35089:SF1">
    <property type="entry name" value="CHAPERONE PROTEIN SKP"/>
    <property type="match status" value="1"/>
</dbReference>
<evidence type="ECO:0000313" key="7">
    <source>
        <dbReference type="Proteomes" id="UP000006732"/>
    </source>
</evidence>
<protein>
    <submittedName>
        <fullName evidence="6">Outer membrane chaperone Skp (OmpH)</fullName>
    </submittedName>
</protein>
<evidence type="ECO:0000256" key="2">
    <source>
        <dbReference type="ARBA" id="ARBA00022729"/>
    </source>
</evidence>
<dbReference type="OrthoDB" id="5397607at2"/>
<dbReference type="PANTHER" id="PTHR35089">
    <property type="entry name" value="CHAPERONE PROTEIN SKP"/>
    <property type="match status" value="1"/>
</dbReference>
<dbReference type="Pfam" id="PF03938">
    <property type="entry name" value="OmpH"/>
    <property type="match status" value="1"/>
</dbReference>
<dbReference type="InterPro" id="IPR005632">
    <property type="entry name" value="Chaperone_Skp"/>
</dbReference>
<comment type="similarity">
    <text evidence="1">Belongs to the Skp family.</text>
</comment>
<sequence>MPRIITRILFALLICALPSLGSAAEQAPQAAEAKPAAPIPTEAPTPAPLPAATTEAPKPQQLRIGYIDIVRISTESSLGKASAAQAKQKQGKLQAQITEKRKQLDRQKKALETQFASLSPAQRDAKAKEFQKKVESFQKFGMNAEKEMQTLQQGLGKSFNEAVQQAATEYGTANSLALVILKREILYQAGSVETRDVSEGVIKLMNEKWVKKK</sequence>
<evidence type="ECO:0000256" key="4">
    <source>
        <dbReference type="SAM" id="MobiDB-lite"/>
    </source>
</evidence>
<evidence type="ECO:0000313" key="6">
    <source>
        <dbReference type="EMBL" id="ABK98108.1"/>
    </source>
</evidence>
<name>A1AL88_PELPD</name>
<dbReference type="InterPro" id="IPR024930">
    <property type="entry name" value="Skp_dom_sf"/>
</dbReference>
<feature type="region of interest" description="Disordered" evidence="4">
    <location>
        <begin position="28"/>
        <end position="57"/>
    </location>
</feature>
<dbReference type="KEGG" id="ppd:Ppro_0476"/>
<keyword evidence="3" id="KW-0175">Coiled coil</keyword>
<dbReference type="RefSeq" id="WP_011734422.1">
    <property type="nucleotide sequence ID" value="NC_008609.1"/>
</dbReference>
<evidence type="ECO:0000256" key="5">
    <source>
        <dbReference type="SAM" id="SignalP"/>
    </source>
</evidence>
<feature type="chain" id="PRO_5002631772" evidence="5">
    <location>
        <begin position="24"/>
        <end position="213"/>
    </location>
</feature>
<dbReference type="SUPFAM" id="SSF111384">
    <property type="entry name" value="OmpH-like"/>
    <property type="match status" value="1"/>
</dbReference>
<evidence type="ECO:0000256" key="1">
    <source>
        <dbReference type="ARBA" id="ARBA00009091"/>
    </source>
</evidence>
<dbReference type="Proteomes" id="UP000006732">
    <property type="component" value="Chromosome"/>
</dbReference>
<dbReference type="SMART" id="SM00935">
    <property type="entry name" value="OmpH"/>
    <property type="match status" value="1"/>
</dbReference>
<dbReference type="HOGENOM" id="CLU_107528_0_0_7"/>
<organism evidence="6 7">
    <name type="scientific">Pelobacter propionicus (strain DSM 2379 / NBRC 103807 / OttBd1)</name>
    <dbReference type="NCBI Taxonomy" id="338966"/>
    <lineage>
        <taxon>Bacteria</taxon>
        <taxon>Pseudomonadati</taxon>
        <taxon>Thermodesulfobacteriota</taxon>
        <taxon>Desulfuromonadia</taxon>
        <taxon>Desulfuromonadales</taxon>
        <taxon>Desulfuromonadaceae</taxon>
        <taxon>Pelobacter</taxon>
    </lineage>
</organism>
<proteinExistence type="inferred from homology"/>
<accession>A1AL88</accession>
<dbReference type="GO" id="GO:0005829">
    <property type="term" value="C:cytosol"/>
    <property type="evidence" value="ECO:0007669"/>
    <property type="project" value="TreeGrafter"/>
</dbReference>
<keyword evidence="7" id="KW-1185">Reference proteome</keyword>
<feature type="coiled-coil region" evidence="3">
    <location>
        <begin position="83"/>
        <end position="114"/>
    </location>
</feature>
<reference evidence="6 7" key="1">
    <citation type="submission" date="2006-10" db="EMBL/GenBank/DDBJ databases">
        <title>Complete sequence of chromosome of Pelobacter propionicus DSM 2379.</title>
        <authorList>
            <consortium name="US DOE Joint Genome Institute"/>
            <person name="Copeland A."/>
            <person name="Lucas S."/>
            <person name="Lapidus A."/>
            <person name="Barry K."/>
            <person name="Detter J.C."/>
            <person name="Glavina del Rio T."/>
            <person name="Hammon N."/>
            <person name="Israni S."/>
            <person name="Dalin E."/>
            <person name="Tice H."/>
            <person name="Pitluck S."/>
            <person name="Saunders E."/>
            <person name="Brettin T."/>
            <person name="Bruce D."/>
            <person name="Han C."/>
            <person name="Tapia R."/>
            <person name="Schmutz J."/>
            <person name="Larimer F."/>
            <person name="Land M."/>
            <person name="Hauser L."/>
            <person name="Kyrpides N."/>
            <person name="Kim E."/>
            <person name="Lovley D."/>
            <person name="Richardson P."/>
        </authorList>
    </citation>
    <scope>NUCLEOTIDE SEQUENCE [LARGE SCALE GENOMIC DNA]</scope>
    <source>
        <strain evidence="7">DSM 2379 / NBRC 103807 / OttBd1</strain>
    </source>
</reference>
<evidence type="ECO:0000256" key="3">
    <source>
        <dbReference type="SAM" id="Coils"/>
    </source>
</evidence>